<comment type="subcellular location">
    <subcellularLocation>
        <location evidence="1">Cell inner membrane</location>
        <topology evidence="1">Multi-pass membrane protein</topology>
    </subcellularLocation>
</comment>
<dbReference type="OrthoDB" id="9805682at2"/>
<accession>A0A3P1SIB9</accession>
<feature type="domain" description="Type II secretion system protein GspF" evidence="9">
    <location>
        <begin position="274"/>
        <end position="395"/>
    </location>
</feature>
<dbReference type="AlphaFoldDB" id="A0A3P1SIB9"/>
<evidence type="ECO:0000256" key="1">
    <source>
        <dbReference type="ARBA" id="ARBA00004429"/>
    </source>
</evidence>
<dbReference type="FunFam" id="1.20.81.30:FF:000001">
    <property type="entry name" value="Type II secretion system protein F"/>
    <property type="match status" value="2"/>
</dbReference>
<evidence type="ECO:0000259" key="9">
    <source>
        <dbReference type="Pfam" id="PF00482"/>
    </source>
</evidence>
<evidence type="ECO:0000256" key="8">
    <source>
        <dbReference type="SAM" id="Phobius"/>
    </source>
</evidence>
<comment type="similarity">
    <text evidence="2">Belongs to the GSP F family.</text>
</comment>
<keyword evidence="5 8" id="KW-0812">Transmembrane</keyword>
<dbReference type="InterPro" id="IPR042094">
    <property type="entry name" value="T2SS_GspF_sf"/>
</dbReference>
<evidence type="ECO:0000313" key="11">
    <source>
        <dbReference type="Proteomes" id="UP000267535"/>
    </source>
</evidence>
<keyword evidence="7 8" id="KW-0472">Membrane</keyword>
<evidence type="ECO:0000313" key="10">
    <source>
        <dbReference type="EMBL" id="RRC96786.1"/>
    </source>
</evidence>
<dbReference type="PRINTS" id="PR00812">
    <property type="entry name" value="BCTERIALGSPF"/>
</dbReference>
<evidence type="ECO:0000256" key="6">
    <source>
        <dbReference type="ARBA" id="ARBA00022989"/>
    </source>
</evidence>
<dbReference type="InterPro" id="IPR018076">
    <property type="entry name" value="T2SS_GspF_dom"/>
</dbReference>
<dbReference type="RefSeq" id="WP_124928008.1">
    <property type="nucleotide sequence ID" value="NZ_BMOH01000009.1"/>
</dbReference>
<keyword evidence="3" id="KW-1003">Cell membrane</keyword>
<evidence type="ECO:0000256" key="2">
    <source>
        <dbReference type="ARBA" id="ARBA00005745"/>
    </source>
</evidence>
<evidence type="ECO:0000256" key="3">
    <source>
        <dbReference type="ARBA" id="ARBA00022475"/>
    </source>
</evidence>
<feature type="transmembrane region" description="Helical" evidence="8">
    <location>
        <begin position="224"/>
        <end position="243"/>
    </location>
</feature>
<sequence>MAEYSYQAVTSEGEIRDGLINAVDKDAAVEKLQRQGLIPMTVDAAPEHSSSGFWNMQIRLNRSNHQQILQFTQDLSTLIQAGIALDRALEIMASVTSGEAQKQMIDQIQQRVRKGQALSAAMAGSPDSFSPFYLNMVQASEAAGDIGAGLNDLSVYLERSKELRERTLSALIYPAILLFVAAFSLLIILTYVVPQFEQLFSDMGQALPLATQVVIGSARVLADYGVWILIALVLLGLYLRSLLRQPAIRLRWDRRSLSLPLWGGLSQKLEVARFSRSLGTLVRAGVPLLSGLSIASNTLLNRALIGEIEIATERVKEGSSLAEPLAESELFPPLMLQMIQVGEETGQLDQMLLKIADVYDRQVGTAIQRMLTILEPALIVGLGVLIAGIILSILVAILSINQLPV</sequence>
<dbReference type="Pfam" id="PF00482">
    <property type="entry name" value="T2SSF"/>
    <property type="match status" value="2"/>
</dbReference>
<proteinExistence type="inferred from homology"/>
<dbReference type="GO" id="GO:0005886">
    <property type="term" value="C:plasma membrane"/>
    <property type="evidence" value="ECO:0007669"/>
    <property type="project" value="UniProtKB-SubCell"/>
</dbReference>
<reference evidence="10 11" key="1">
    <citation type="submission" date="2018-11" db="EMBL/GenBank/DDBJ databases">
        <title>The draft genome sequence of Amphritea balenae JAMM 1525T.</title>
        <authorList>
            <person name="Fang Z."/>
            <person name="Zhang Y."/>
            <person name="Han X."/>
        </authorList>
    </citation>
    <scope>NUCLEOTIDE SEQUENCE [LARGE SCALE GENOMIC DNA]</scope>
    <source>
        <strain evidence="10 11">JAMM 1525</strain>
    </source>
</reference>
<gene>
    <name evidence="10" type="ORF">EHS89_20325</name>
</gene>
<dbReference type="Gene3D" id="1.20.81.30">
    <property type="entry name" value="Type II secretion system (T2SS), domain F"/>
    <property type="match status" value="2"/>
</dbReference>
<dbReference type="Proteomes" id="UP000267535">
    <property type="component" value="Unassembled WGS sequence"/>
</dbReference>
<evidence type="ECO:0000256" key="7">
    <source>
        <dbReference type="ARBA" id="ARBA00023136"/>
    </source>
</evidence>
<evidence type="ECO:0000256" key="5">
    <source>
        <dbReference type="ARBA" id="ARBA00022692"/>
    </source>
</evidence>
<organism evidence="10 11">
    <name type="scientific">Amphritea balenae</name>
    <dbReference type="NCBI Taxonomy" id="452629"/>
    <lineage>
        <taxon>Bacteria</taxon>
        <taxon>Pseudomonadati</taxon>
        <taxon>Pseudomonadota</taxon>
        <taxon>Gammaproteobacteria</taxon>
        <taxon>Oceanospirillales</taxon>
        <taxon>Oceanospirillaceae</taxon>
        <taxon>Amphritea</taxon>
    </lineage>
</organism>
<dbReference type="InterPro" id="IPR003004">
    <property type="entry name" value="GspF/PilC"/>
</dbReference>
<comment type="caution">
    <text evidence="10">The sequence shown here is derived from an EMBL/GenBank/DDBJ whole genome shotgun (WGS) entry which is preliminary data.</text>
</comment>
<dbReference type="GO" id="GO:0015628">
    <property type="term" value="P:protein secretion by the type II secretion system"/>
    <property type="evidence" value="ECO:0007669"/>
    <property type="project" value="TreeGrafter"/>
</dbReference>
<dbReference type="PANTHER" id="PTHR30012:SF7">
    <property type="entry name" value="PROTEIN TRANSPORT PROTEIN HOFC HOMOLOG"/>
    <property type="match status" value="1"/>
</dbReference>
<feature type="transmembrane region" description="Helical" evidence="8">
    <location>
        <begin position="377"/>
        <end position="400"/>
    </location>
</feature>
<protein>
    <submittedName>
        <fullName evidence="10">Type II secretion system F family protein</fullName>
    </submittedName>
</protein>
<dbReference type="EMBL" id="RQXV01000017">
    <property type="protein sequence ID" value="RRC96786.1"/>
    <property type="molecule type" value="Genomic_DNA"/>
</dbReference>
<keyword evidence="11" id="KW-1185">Reference proteome</keyword>
<name>A0A3P1SIB9_9GAMM</name>
<keyword evidence="4" id="KW-0997">Cell inner membrane</keyword>
<evidence type="ECO:0000256" key="4">
    <source>
        <dbReference type="ARBA" id="ARBA00022519"/>
    </source>
</evidence>
<dbReference type="PANTHER" id="PTHR30012">
    <property type="entry name" value="GENERAL SECRETION PATHWAY PROTEIN"/>
    <property type="match status" value="1"/>
</dbReference>
<keyword evidence="6 8" id="KW-1133">Transmembrane helix</keyword>
<feature type="transmembrane region" description="Helical" evidence="8">
    <location>
        <begin position="170"/>
        <end position="193"/>
    </location>
</feature>
<feature type="domain" description="Type II secretion system protein GspF" evidence="9">
    <location>
        <begin position="71"/>
        <end position="194"/>
    </location>
</feature>